<gene>
    <name evidence="3" type="ORF">ISN44_As08g033610</name>
</gene>
<name>A0A8T2BCR4_ARASU</name>
<organism evidence="3 4">
    <name type="scientific">Arabidopsis suecica</name>
    <name type="common">Swedish thale-cress</name>
    <name type="synonym">Cardaminopsis suecica</name>
    <dbReference type="NCBI Taxonomy" id="45249"/>
    <lineage>
        <taxon>Eukaryota</taxon>
        <taxon>Viridiplantae</taxon>
        <taxon>Streptophyta</taxon>
        <taxon>Embryophyta</taxon>
        <taxon>Tracheophyta</taxon>
        <taxon>Spermatophyta</taxon>
        <taxon>Magnoliopsida</taxon>
        <taxon>eudicotyledons</taxon>
        <taxon>Gunneridae</taxon>
        <taxon>Pentapetalae</taxon>
        <taxon>rosids</taxon>
        <taxon>malvids</taxon>
        <taxon>Brassicales</taxon>
        <taxon>Brassicaceae</taxon>
        <taxon>Camelineae</taxon>
        <taxon>Arabidopsis</taxon>
    </lineage>
</organism>
<dbReference type="AlphaFoldDB" id="A0A8T2BCR4"/>
<keyword evidence="2" id="KW-0472">Membrane</keyword>
<keyword evidence="2" id="KW-1133">Transmembrane helix</keyword>
<protein>
    <submittedName>
        <fullName evidence="3">Uncharacterized protein</fullName>
    </submittedName>
</protein>
<feature type="compositionally biased region" description="Low complexity" evidence="1">
    <location>
        <begin position="129"/>
        <end position="141"/>
    </location>
</feature>
<feature type="transmembrane region" description="Helical" evidence="2">
    <location>
        <begin position="34"/>
        <end position="51"/>
    </location>
</feature>
<feature type="compositionally biased region" description="Basic and acidic residues" evidence="1">
    <location>
        <begin position="93"/>
        <end position="110"/>
    </location>
</feature>
<dbReference type="Proteomes" id="UP000694251">
    <property type="component" value="Chromosome 8"/>
</dbReference>
<keyword evidence="2" id="KW-0812">Transmembrane</keyword>
<accession>A0A8T2BCR4</accession>
<keyword evidence="4" id="KW-1185">Reference proteome</keyword>
<reference evidence="3 4" key="1">
    <citation type="submission" date="2020-12" db="EMBL/GenBank/DDBJ databases">
        <title>Concerted genomic and epigenomic changes stabilize Arabidopsis allopolyploids.</title>
        <authorList>
            <person name="Chen Z."/>
        </authorList>
    </citation>
    <scope>NUCLEOTIDE SEQUENCE [LARGE SCALE GENOMIC DNA]</scope>
    <source>
        <strain evidence="3">As9502</strain>
        <tissue evidence="3">Leaf</tissue>
    </source>
</reference>
<evidence type="ECO:0000313" key="3">
    <source>
        <dbReference type="EMBL" id="KAG7583859.1"/>
    </source>
</evidence>
<sequence>MSTSVGSWMWKILLKYITKAKAFHKMEIRSGLDIFFGMIIGVLWVVHDLLGDRGFINLGMIARATVSDVLATHRHMRHQIQVLNAVEMEIDKDVRGGDDGNGGSDDHSSKDGNGGSGDHISIGGKEGGNSDNSSGASDGDNGSNGGGGGNCNDDDNSGDGGGRRGGRKIRRRYRDEKRDNGTNCCGDK</sequence>
<comment type="caution">
    <text evidence="3">The sequence shown here is derived from an EMBL/GenBank/DDBJ whole genome shotgun (WGS) entry which is preliminary data.</text>
</comment>
<feature type="region of interest" description="Disordered" evidence="1">
    <location>
        <begin position="93"/>
        <end position="188"/>
    </location>
</feature>
<feature type="compositionally biased region" description="Basic and acidic residues" evidence="1">
    <location>
        <begin position="173"/>
        <end position="188"/>
    </location>
</feature>
<evidence type="ECO:0000256" key="1">
    <source>
        <dbReference type="SAM" id="MobiDB-lite"/>
    </source>
</evidence>
<proteinExistence type="predicted"/>
<evidence type="ECO:0000256" key="2">
    <source>
        <dbReference type="SAM" id="Phobius"/>
    </source>
</evidence>
<dbReference type="EMBL" id="JAEFBJ010000008">
    <property type="protein sequence ID" value="KAG7583859.1"/>
    <property type="molecule type" value="Genomic_DNA"/>
</dbReference>
<evidence type="ECO:0000313" key="4">
    <source>
        <dbReference type="Proteomes" id="UP000694251"/>
    </source>
</evidence>